<evidence type="ECO:0000313" key="16">
    <source>
        <dbReference type="EMBL" id="MFC5850083.1"/>
    </source>
</evidence>
<dbReference type="InterPro" id="IPR013011">
    <property type="entry name" value="PTS_EIIB_2"/>
</dbReference>
<dbReference type="NCBIfam" id="TIGR01427">
    <property type="entry name" value="PTS_IIC_fructo"/>
    <property type="match status" value="1"/>
</dbReference>
<evidence type="ECO:0000256" key="8">
    <source>
        <dbReference type="ARBA" id="ARBA00022692"/>
    </source>
</evidence>
<dbReference type="InterPro" id="IPR003501">
    <property type="entry name" value="PTS_EIIB_2/3"/>
</dbReference>
<dbReference type="Gene3D" id="3.40.50.2300">
    <property type="match status" value="2"/>
</dbReference>
<dbReference type="PROSITE" id="PS51104">
    <property type="entry name" value="PTS_EIIC_TYPE_2"/>
    <property type="match status" value="1"/>
</dbReference>
<dbReference type="InterPro" id="IPR036095">
    <property type="entry name" value="PTS_EIIB-like_sf"/>
</dbReference>
<keyword evidence="11 13" id="KW-0472">Membrane</keyword>
<evidence type="ECO:0000256" key="4">
    <source>
        <dbReference type="ARBA" id="ARBA00022553"/>
    </source>
</evidence>
<dbReference type="Pfam" id="PF02302">
    <property type="entry name" value="PTS_IIB"/>
    <property type="match status" value="2"/>
</dbReference>
<keyword evidence="6 16" id="KW-0808">Transferase</keyword>
<evidence type="ECO:0000256" key="9">
    <source>
        <dbReference type="ARBA" id="ARBA00022777"/>
    </source>
</evidence>
<evidence type="ECO:0000256" key="5">
    <source>
        <dbReference type="ARBA" id="ARBA00022597"/>
    </source>
</evidence>
<gene>
    <name evidence="16" type="ORF">ACFPQ6_17410</name>
</gene>
<comment type="subcellular location">
    <subcellularLocation>
        <location evidence="1">Cell inner membrane</location>
        <topology evidence="1">Multi-pass membrane protein</topology>
    </subcellularLocation>
</comment>
<evidence type="ECO:0000256" key="11">
    <source>
        <dbReference type="ARBA" id="ARBA00023136"/>
    </source>
</evidence>
<evidence type="ECO:0000256" key="1">
    <source>
        <dbReference type="ARBA" id="ARBA00004429"/>
    </source>
</evidence>
<keyword evidence="17" id="KW-1185">Reference proteome</keyword>
<evidence type="ECO:0000256" key="7">
    <source>
        <dbReference type="ARBA" id="ARBA00022683"/>
    </source>
</evidence>
<feature type="transmembrane region" description="Helical" evidence="13">
    <location>
        <begin position="309"/>
        <end position="333"/>
    </location>
</feature>
<dbReference type="PANTHER" id="PTHR30505:SF0">
    <property type="entry name" value="FRUCTOSE-LIKE PTS SYSTEM EIIBC COMPONENT-RELATED"/>
    <property type="match status" value="1"/>
</dbReference>
<feature type="transmembrane region" description="Helical" evidence="13">
    <location>
        <begin position="345"/>
        <end position="371"/>
    </location>
</feature>
<evidence type="ECO:0000259" key="15">
    <source>
        <dbReference type="PROSITE" id="PS51104"/>
    </source>
</evidence>
<feature type="domain" description="PTS EIIB type-2" evidence="14">
    <location>
        <begin position="4"/>
        <end position="99"/>
    </location>
</feature>
<evidence type="ECO:0000256" key="13">
    <source>
        <dbReference type="SAM" id="Phobius"/>
    </source>
</evidence>
<dbReference type="InterPro" id="IPR050864">
    <property type="entry name" value="Bacterial_PTS_Sugar_Transport"/>
</dbReference>
<dbReference type="PANTHER" id="PTHR30505">
    <property type="entry name" value="FRUCTOSE-LIKE PERMEASE"/>
    <property type="match status" value="1"/>
</dbReference>
<keyword evidence="8 13" id="KW-0812">Transmembrane</keyword>
<keyword evidence="3" id="KW-1003">Cell membrane</keyword>
<feature type="transmembrane region" description="Helical" evidence="13">
    <location>
        <begin position="392"/>
        <end position="411"/>
    </location>
</feature>
<dbReference type="SUPFAM" id="SSF52794">
    <property type="entry name" value="PTS system IIB component-like"/>
    <property type="match status" value="2"/>
</dbReference>
<organism evidence="16 17">
    <name type="scientific">Deinococcus petrolearius</name>
    <dbReference type="NCBI Taxonomy" id="1751295"/>
    <lineage>
        <taxon>Bacteria</taxon>
        <taxon>Thermotogati</taxon>
        <taxon>Deinococcota</taxon>
        <taxon>Deinococci</taxon>
        <taxon>Deinococcales</taxon>
        <taxon>Deinococcaceae</taxon>
        <taxon>Deinococcus</taxon>
    </lineage>
</organism>
<feature type="compositionally biased region" description="Low complexity" evidence="12">
    <location>
        <begin position="123"/>
        <end position="134"/>
    </location>
</feature>
<dbReference type="Pfam" id="PF02378">
    <property type="entry name" value="PTS_EIIC"/>
    <property type="match status" value="1"/>
</dbReference>
<accession>A0ABW1DPZ8</accession>
<sequence length="615" mass="61419">MAKLVAVTACPTGIAHTFMAAEALRRAATQAGHELRAETQGSVGAESALTRAEIEAADAVILAADVRVDESRFAGKTVIHASTQDAIRGAPALIARATGAAAQGTGQAAAQPTLRKAPPAPTPASAAPAAGSGPKNIVGITSCPTGIAHTFMAAEGLEGGAKKLGYNVKVETQGSVGAGNQLTAQDIAAADVVIIAADTNVNLDRFQGKRVYQTGTKPAIKDGAAVVTTALEQATVYGAAGAAAATGGDYVAQAAAAKNAKNAGVPSAYKHLMTGVSHMLPFVVAGGLLIALAFAFGGINPPEGSFGAALLRIGGGTGAFGLFVPVLAGYIAYSIADRPGLAPGMIGGLLALGGGSGFLGGLIAGFLAGYVTRWLNQGIRLPRTLEGLKPTLLLPLLGTAITGLIMVYVVGRPVAAALTAASNWLQGLGQTSAGALGAVIGAMMAFDMGGPINKAAYTFSTGLLTNQVYGPIAAAMVAGMTPPLALFFATLIFKNRFTTDEREAGKAAGVLGISFITEGAIPFAARDPLRVIPSLMIGSAAAGAISMASGCLLRAPHGGIFVLFIPNAVTNLPMYIVALLVGTAVSTLLLGVLKKPIVPIAEGSANVRSDAVAAD</sequence>
<dbReference type="Proteomes" id="UP001595979">
    <property type="component" value="Unassembled WGS sequence"/>
</dbReference>
<dbReference type="InterPro" id="IPR013014">
    <property type="entry name" value="PTS_EIIC_2"/>
</dbReference>
<comment type="caution">
    <text evidence="16">The sequence shown here is derived from an EMBL/GenBank/DDBJ whole genome shotgun (WGS) entry which is preliminary data.</text>
</comment>
<dbReference type="RefSeq" id="WP_380051771.1">
    <property type="nucleotide sequence ID" value="NZ_JBHSOH010000039.1"/>
</dbReference>
<dbReference type="NCBIfam" id="TIGR00829">
    <property type="entry name" value="FRU"/>
    <property type="match status" value="2"/>
</dbReference>
<evidence type="ECO:0000256" key="10">
    <source>
        <dbReference type="ARBA" id="ARBA00022989"/>
    </source>
</evidence>
<feature type="transmembrane region" description="Helical" evidence="13">
    <location>
        <begin position="468"/>
        <end position="493"/>
    </location>
</feature>
<dbReference type="NCBIfam" id="NF007783">
    <property type="entry name" value="PRK10474.1"/>
    <property type="match status" value="2"/>
</dbReference>
<keyword evidence="9" id="KW-0418">Kinase</keyword>
<dbReference type="CDD" id="cd05569">
    <property type="entry name" value="PTS_IIB_fructose"/>
    <property type="match status" value="2"/>
</dbReference>
<name>A0ABW1DPZ8_9DEIO</name>
<evidence type="ECO:0000256" key="3">
    <source>
        <dbReference type="ARBA" id="ARBA00022475"/>
    </source>
</evidence>
<feature type="transmembrane region" description="Helical" evidence="13">
    <location>
        <begin position="505"/>
        <end position="525"/>
    </location>
</feature>
<dbReference type="GO" id="GO:0016740">
    <property type="term" value="F:transferase activity"/>
    <property type="evidence" value="ECO:0007669"/>
    <property type="project" value="UniProtKB-KW"/>
</dbReference>
<dbReference type="EC" id="2.7.1.202" evidence="16"/>
<protein>
    <submittedName>
        <fullName evidence="16">PTS fructose-like transporter subunit IIB</fullName>
        <ecNumber evidence="16">2.7.1.202</ecNumber>
    </submittedName>
</protein>
<feature type="transmembrane region" description="Helical" evidence="13">
    <location>
        <begin position="279"/>
        <end position="297"/>
    </location>
</feature>
<dbReference type="InterPro" id="IPR003353">
    <property type="entry name" value="PTS_IIB_fruc"/>
</dbReference>
<feature type="domain" description="PTS EIIB type-2" evidence="14">
    <location>
        <begin position="135"/>
        <end position="232"/>
    </location>
</feature>
<keyword evidence="2" id="KW-0813">Transport</keyword>
<evidence type="ECO:0000256" key="6">
    <source>
        <dbReference type="ARBA" id="ARBA00022679"/>
    </source>
</evidence>
<reference evidence="17" key="1">
    <citation type="journal article" date="2019" name="Int. J. Syst. Evol. Microbiol.">
        <title>The Global Catalogue of Microorganisms (GCM) 10K type strain sequencing project: providing services to taxonomists for standard genome sequencing and annotation.</title>
        <authorList>
            <consortium name="The Broad Institute Genomics Platform"/>
            <consortium name="The Broad Institute Genome Sequencing Center for Infectious Disease"/>
            <person name="Wu L."/>
            <person name="Ma J."/>
        </authorList>
    </citation>
    <scope>NUCLEOTIDE SEQUENCE [LARGE SCALE GENOMIC DNA]</scope>
    <source>
        <strain evidence="17">CGMCC 1.15053</strain>
    </source>
</reference>
<feature type="domain" description="PTS EIIC type-2" evidence="15">
    <location>
        <begin position="268"/>
        <end position="602"/>
    </location>
</feature>
<keyword evidence="5" id="KW-0762">Sugar transport</keyword>
<evidence type="ECO:0000313" key="17">
    <source>
        <dbReference type="Proteomes" id="UP001595979"/>
    </source>
</evidence>
<keyword evidence="7" id="KW-0598">Phosphotransferase system</keyword>
<keyword evidence="10 13" id="KW-1133">Transmembrane helix</keyword>
<dbReference type="InterPro" id="IPR006327">
    <property type="entry name" value="PTS_IIC_fruc"/>
</dbReference>
<evidence type="ECO:0000259" key="14">
    <source>
        <dbReference type="PROSITE" id="PS51099"/>
    </source>
</evidence>
<dbReference type="EMBL" id="JBHSOH010000039">
    <property type="protein sequence ID" value="MFC5850083.1"/>
    <property type="molecule type" value="Genomic_DNA"/>
</dbReference>
<proteinExistence type="predicted"/>
<feature type="region of interest" description="Disordered" evidence="12">
    <location>
        <begin position="104"/>
        <end position="135"/>
    </location>
</feature>
<feature type="transmembrane region" description="Helical" evidence="13">
    <location>
        <begin position="531"/>
        <end position="553"/>
    </location>
</feature>
<keyword evidence="4" id="KW-0597">Phosphoprotein</keyword>
<evidence type="ECO:0000256" key="2">
    <source>
        <dbReference type="ARBA" id="ARBA00022448"/>
    </source>
</evidence>
<dbReference type="PROSITE" id="PS51099">
    <property type="entry name" value="PTS_EIIB_TYPE_2"/>
    <property type="match status" value="2"/>
</dbReference>
<feature type="compositionally biased region" description="Low complexity" evidence="12">
    <location>
        <begin position="104"/>
        <end position="114"/>
    </location>
</feature>
<dbReference type="InterPro" id="IPR003352">
    <property type="entry name" value="PTS_EIIC"/>
</dbReference>
<evidence type="ECO:0000256" key="12">
    <source>
        <dbReference type="SAM" id="MobiDB-lite"/>
    </source>
</evidence>